<dbReference type="RefSeq" id="WP_184200868.1">
    <property type="nucleotide sequence ID" value="NZ_BMOX01000038.1"/>
</dbReference>
<dbReference type="CDD" id="cd13831">
    <property type="entry name" value="HU"/>
    <property type="match status" value="1"/>
</dbReference>
<sequence>MNKQELAGMVAEQLAMPRDATLAVIDTMLDTVTAALARGEDVRLVGFGNFVVAARKASSGRNPRTGEPMDLPACRSPKFRVGRNLKVACNNVD</sequence>
<dbReference type="PROSITE" id="PS00045">
    <property type="entry name" value="HISTONE_LIKE"/>
    <property type="match status" value="1"/>
</dbReference>
<dbReference type="GO" id="GO:0005829">
    <property type="term" value="C:cytosol"/>
    <property type="evidence" value="ECO:0007669"/>
    <property type="project" value="TreeGrafter"/>
</dbReference>
<name>A0A841LH07_9SPHN</name>
<comment type="similarity">
    <text evidence="1 4">Belongs to the bacterial histone-like protein family.</text>
</comment>
<dbReference type="InterPro" id="IPR000119">
    <property type="entry name" value="Hist_DNA-bd"/>
</dbReference>
<evidence type="ECO:0000256" key="4">
    <source>
        <dbReference type="RuleBase" id="RU003939"/>
    </source>
</evidence>
<dbReference type="Pfam" id="PF00216">
    <property type="entry name" value="Bac_DNA_binding"/>
    <property type="match status" value="1"/>
</dbReference>
<keyword evidence="2" id="KW-0226">DNA condensation</keyword>
<dbReference type="GO" id="GO:0003677">
    <property type="term" value="F:DNA binding"/>
    <property type="evidence" value="ECO:0007669"/>
    <property type="project" value="UniProtKB-KW"/>
</dbReference>
<dbReference type="SMART" id="SM00411">
    <property type="entry name" value="BHL"/>
    <property type="match status" value="1"/>
</dbReference>
<dbReference type="PRINTS" id="PR01727">
    <property type="entry name" value="DNABINDINGHU"/>
</dbReference>
<dbReference type="InterPro" id="IPR010992">
    <property type="entry name" value="IHF-like_DNA-bd_dom_sf"/>
</dbReference>
<evidence type="ECO:0000313" key="5">
    <source>
        <dbReference type="EMBL" id="MBB6228482.1"/>
    </source>
</evidence>
<reference evidence="5 6" key="1">
    <citation type="submission" date="2020-08" db="EMBL/GenBank/DDBJ databases">
        <title>Genomic Encyclopedia of Type Strains, Phase IV (KMG-IV): sequencing the most valuable type-strain genomes for metagenomic binning, comparative biology and taxonomic classification.</title>
        <authorList>
            <person name="Goeker M."/>
        </authorList>
    </citation>
    <scope>NUCLEOTIDE SEQUENCE [LARGE SCALE GENOMIC DNA]</scope>
    <source>
        <strain evidence="5 6">DSM 102189</strain>
    </source>
</reference>
<dbReference type="GO" id="GO:0030527">
    <property type="term" value="F:structural constituent of chromatin"/>
    <property type="evidence" value="ECO:0007669"/>
    <property type="project" value="InterPro"/>
</dbReference>
<comment type="caution">
    <text evidence="5">The sequence shown here is derived from an EMBL/GenBank/DDBJ whole genome shotgun (WGS) entry which is preliminary data.</text>
</comment>
<evidence type="ECO:0000256" key="3">
    <source>
        <dbReference type="ARBA" id="ARBA00023125"/>
    </source>
</evidence>
<evidence type="ECO:0000256" key="1">
    <source>
        <dbReference type="ARBA" id="ARBA00010529"/>
    </source>
</evidence>
<keyword evidence="6" id="KW-1185">Reference proteome</keyword>
<dbReference type="PANTHER" id="PTHR33175:SF3">
    <property type="entry name" value="DNA-BINDING PROTEIN HU-BETA"/>
    <property type="match status" value="1"/>
</dbReference>
<dbReference type="InterPro" id="IPR020816">
    <property type="entry name" value="Histone-like_DNA-bd_CS"/>
</dbReference>
<protein>
    <submittedName>
        <fullName evidence="5">DNA-binding protein HU-beta</fullName>
    </submittedName>
</protein>
<dbReference type="GO" id="GO:0030261">
    <property type="term" value="P:chromosome condensation"/>
    <property type="evidence" value="ECO:0007669"/>
    <property type="project" value="UniProtKB-KW"/>
</dbReference>
<organism evidence="5 6">
    <name type="scientific">Polymorphobacter multimanifer</name>
    <dbReference type="NCBI Taxonomy" id="1070431"/>
    <lineage>
        <taxon>Bacteria</taxon>
        <taxon>Pseudomonadati</taxon>
        <taxon>Pseudomonadota</taxon>
        <taxon>Alphaproteobacteria</taxon>
        <taxon>Sphingomonadales</taxon>
        <taxon>Sphingosinicellaceae</taxon>
        <taxon>Polymorphobacter</taxon>
    </lineage>
</organism>
<dbReference type="AlphaFoldDB" id="A0A841LH07"/>
<accession>A0A841LH07</accession>
<keyword evidence="3 5" id="KW-0238">DNA-binding</keyword>
<dbReference type="SUPFAM" id="SSF47729">
    <property type="entry name" value="IHF-like DNA-binding proteins"/>
    <property type="match status" value="1"/>
</dbReference>
<dbReference type="PANTHER" id="PTHR33175">
    <property type="entry name" value="DNA-BINDING PROTEIN HU"/>
    <property type="match status" value="1"/>
</dbReference>
<proteinExistence type="inferred from homology"/>
<dbReference type="Proteomes" id="UP000538147">
    <property type="component" value="Unassembled WGS sequence"/>
</dbReference>
<gene>
    <name evidence="5" type="ORF">FHS79_002669</name>
</gene>
<dbReference type="Gene3D" id="4.10.520.10">
    <property type="entry name" value="IHF-like DNA-binding proteins"/>
    <property type="match status" value="1"/>
</dbReference>
<evidence type="ECO:0000256" key="2">
    <source>
        <dbReference type="ARBA" id="ARBA00023067"/>
    </source>
</evidence>
<evidence type="ECO:0000313" key="6">
    <source>
        <dbReference type="Proteomes" id="UP000538147"/>
    </source>
</evidence>
<dbReference type="EMBL" id="JACIIV010000019">
    <property type="protein sequence ID" value="MBB6228482.1"/>
    <property type="molecule type" value="Genomic_DNA"/>
</dbReference>